<dbReference type="InterPro" id="IPR011990">
    <property type="entry name" value="TPR-like_helical_dom_sf"/>
</dbReference>
<accession>A0ABU9CJS8</accession>
<dbReference type="PROSITE" id="PS00108">
    <property type="entry name" value="PROTEIN_KINASE_ST"/>
    <property type="match status" value="1"/>
</dbReference>
<dbReference type="PROSITE" id="PS00107">
    <property type="entry name" value="PROTEIN_KINASE_ATP"/>
    <property type="match status" value="1"/>
</dbReference>
<evidence type="ECO:0000259" key="7">
    <source>
        <dbReference type="PROSITE" id="PS50011"/>
    </source>
</evidence>
<keyword evidence="3 8" id="KW-0418">Kinase</keyword>
<dbReference type="EC" id="2.7.11.1" evidence="8"/>
<dbReference type="InterPro" id="IPR008271">
    <property type="entry name" value="Ser/Thr_kinase_AS"/>
</dbReference>
<evidence type="ECO:0000256" key="6">
    <source>
        <dbReference type="SAM" id="MobiDB-lite"/>
    </source>
</evidence>
<sequence length="888" mass="97155">MPAGHPPTEPTPAHADAMPAPAPPADARPPRAGDRLGPWQLEAKIGEGGMGEVWLARRADGLYQAEAAIKLLRSDLPRARLAARFARERRVLARLNHPHIAKLLDAGITDDHQAWLVLEYVEGWALHTHVRRRCPTVAQRVALLMQVAEAVAHAHAQLIVHRDLKPTNVMVTPEGVPKLLDFGIAAMLDDDDEESSQLTRMTGRGHTLGYAPPEQITGGSVGVAGDVFSLGVMLHELLAGELPFSRNDAPRTELEHAVLHEPPRRASQSRAQPPDRPQDAARVVRGDLEAIVAKALRKRPQDRYESVRALIDDLQRWREHLPVSARRDDWRHRARLWLQRNALITGLSAATVLALATGLAVSVQQWRRAEAAAQLSDQVTGYLTDLLASAGPDAHGGQWPNVLQLLEKSRADIDRQFADAPDTRLRLLDVMADTYISLNRYDLALPLAERALDDARQRLGPRARATLDAQLMLARVYAPLGPWDKVVALLEPIRDSVIAEHGLNTQPTRQLLYALSAAYVKVGRLAEAEATLLQGGRVTRAIYGDDSHQTAEHHNHLSVLYSELGRTRDSLNELRKTAVFQRSTDPADRRLALVLRRNTLAMQQRLGEIDDNEARAAALFTQIDQLLGPRSGLALSLHSEMARWHADRGEHAKALVHRDAVIDTGNPDAAALRTGQVPARAARLLARALAHAAPPAALRAEARQIATEADTHREAIGALAVDTWIALGRAGLLLGDPALAERAVQTLRAAAPALNLRDDESRGSRVNQLEGELRRVHGDLPRSAELLGKRVQWLERDADKTLPATWHARLNLAATLVQQRAPRAAEALAQAQAARPRGWPPGHPMDAVAGLLQARLAAPDGEAWRAAQPALDAAYGQPVGWPLAGWFQ</sequence>
<organism evidence="8 9">
    <name type="scientific">Pseudaquabacterium inlustre</name>
    <dbReference type="NCBI Taxonomy" id="2984192"/>
    <lineage>
        <taxon>Bacteria</taxon>
        <taxon>Pseudomonadati</taxon>
        <taxon>Pseudomonadota</taxon>
        <taxon>Betaproteobacteria</taxon>
        <taxon>Burkholderiales</taxon>
        <taxon>Sphaerotilaceae</taxon>
        <taxon>Pseudaquabacterium</taxon>
    </lineage>
</organism>
<feature type="domain" description="Protein kinase" evidence="7">
    <location>
        <begin position="39"/>
        <end position="318"/>
    </location>
</feature>
<feature type="region of interest" description="Disordered" evidence="6">
    <location>
        <begin position="256"/>
        <end position="279"/>
    </location>
</feature>
<evidence type="ECO:0000313" key="8">
    <source>
        <dbReference type="EMBL" id="MEK8051425.1"/>
    </source>
</evidence>
<feature type="compositionally biased region" description="Pro residues" evidence="6">
    <location>
        <begin position="1"/>
        <end position="10"/>
    </location>
</feature>
<feature type="region of interest" description="Disordered" evidence="6">
    <location>
        <begin position="1"/>
        <end position="36"/>
    </location>
</feature>
<evidence type="ECO:0000256" key="3">
    <source>
        <dbReference type="ARBA" id="ARBA00022777"/>
    </source>
</evidence>
<dbReference type="Gene3D" id="1.25.40.10">
    <property type="entry name" value="Tetratricopeptide repeat domain"/>
    <property type="match status" value="2"/>
</dbReference>
<dbReference type="Gene3D" id="1.10.510.10">
    <property type="entry name" value="Transferase(Phosphotransferase) domain 1"/>
    <property type="match status" value="1"/>
</dbReference>
<comment type="caution">
    <text evidence="8">The sequence shown here is derived from an EMBL/GenBank/DDBJ whole genome shotgun (WGS) entry which is preliminary data.</text>
</comment>
<dbReference type="SUPFAM" id="SSF56112">
    <property type="entry name" value="Protein kinase-like (PK-like)"/>
    <property type="match status" value="1"/>
</dbReference>
<dbReference type="InterPro" id="IPR017441">
    <property type="entry name" value="Protein_kinase_ATP_BS"/>
</dbReference>
<name>A0ABU9CJS8_9BURK</name>
<dbReference type="InterPro" id="IPR000719">
    <property type="entry name" value="Prot_kinase_dom"/>
</dbReference>
<reference evidence="8 9" key="1">
    <citation type="submission" date="2024-04" db="EMBL/GenBank/DDBJ databases">
        <title>Novel species of the genus Ideonella isolated from streams.</title>
        <authorList>
            <person name="Lu H."/>
        </authorList>
    </citation>
    <scope>NUCLEOTIDE SEQUENCE [LARGE SCALE GENOMIC DNA]</scope>
    <source>
        <strain evidence="8 9">DXS22W</strain>
    </source>
</reference>
<dbReference type="PANTHER" id="PTHR43289">
    <property type="entry name" value="MITOGEN-ACTIVATED PROTEIN KINASE KINASE KINASE 20-RELATED"/>
    <property type="match status" value="1"/>
</dbReference>
<dbReference type="Proteomes" id="UP001365405">
    <property type="component" value="Unassembled WGS sequence"/>
</dbReference>
<keyword evidence="9" id="KW-1185">Reference proteome</keyword>
<keyword evidence="2 5" id="KW-0547">Nucleotide-binding</keyword>
<dbReference type="GO" id="GO:0004674">
    <property type="term" value="F:protein serine/threonine kinase activity"/>
    <property type="evidence" value="ECO:0007669"/>
    <property type="project" value="UniProtKB-EC"/>
</dbReference>
<dbReference type="SMART" id="SM00220">
    <property type="entry name" value="S_TKc"/>
    <property type="match status" value="1"/>
</dbReference>
<dbReference type="PROSITE" id="PS50011">
    <property type="entry name" value="PROTEIN_KINASE_DOM"/>
    <property type="match status" value="1"/>
</dbReference>
<dbReference type="CDD" id="cd14014">
    <property type="entry name" value="STKc_PknB_like"/>
    <property type="match status" value="1"/>
</dbReference>
<evidence type="ECO:0000256" key="1">
    <source>
        <dbReference type="ARBA" id="ARBA00022679"/>
    </source>
</evidence>
<dbReference type="Pfam" id="PF00069">
    <property type="entry name" value="Pkinase"/>
    <property type="match status" value="1"/>
</dbReference>
<evidence type="ECO:0000256" key="4">
    <source>
        <dbReference type="ARBA" id="ARBA00022840"/>
    </source>
</evidence>
<keyword evidence="1 8" id="KW-0808">Transferase</keyword>
<protein>
    <submittedName>
        <fullName evidence="8">Serine/threonine-protein kinase</fullName>
        <ecNumber evidence="8">2.7.11.1</ecNumber>
    </submittedName>
</protein>
<evidence type="ECO:0000313" key="9">
    <source>
        <dbReference type="Proteomes" id="UP001365405"/>
    </source>
</evidence>
<feature type="binding site" evidence="5">
    <location>
        <position position="70"/>
    </location>
    <ligand>
        <name>ATP</name>
        <dbReference type="ChEBI" id="CHEBI:30616"/>
    </ligand>
</feature>
<dbReference type="RefSeq" id="WP_341411108.1">
    <property type="nucleotide sequence ID" value="NZ_JBBUTH010000007.1"/>
</dbReference>
<keyword evidence="4 5" id="KW-0067">ATP-binding</keyword>
<dbReference type="InterPro" id="IPR011009">
    <property type="entry name" value="Kinase-like_dom_sf"/>
</dbReference>
<dbReference type="SUPFAM" id="SSF48452">
    <property type="entry name" value="TPR-like"/>
    <property type="match status" value="2"/>
</dbReference>
<evidence type="ECO:0000256" key="2">
    <source>
        <dbReference type="ARBA" id="ARBA00022741"/>
    </source>
</evidence>
<dbReference type="Gene3D" id="3.30.200.20">
    <property type="entry name" value="Phosphorylase Kinase, domain 1"/>
    <property type="match status" value="1"/>
</dbReference>
<evidence type="ECO:0000256" key="5">
    <source>
        <dbReference type="PROSITE-ProRule" id="PRU10141"/>
    </source>
</evidence>
<proteinExistence type="predicted"/>
<gene>
    <name evidence="8" type="ORF">AACH10_14325</name>
</gene>
<dbReference type="EMBL" id="JBBUTH010000007">
    <property type="protein sequence ID" value="MEK8051425.1"/>
    <property type="molecule type" value="Genomic_DNA"/>
</dbReference>
<dbReference type="PANTHER" id="PTHR43289:SF34">
    <property type="entry name" value="SERINE_THREONINE-PROTEIN KINASE YBDM-RELATED"/>
    <property type="match status" value="1"/>
</dbReference>